<organism evidence="3 4">
    <name type="scientific">Shewanella surugensis</name>
    <dbReference type="NCBI Taxonomy" id="212020"/>
    <lineage>
        <taxon>Bacteria</taxon>
        <taxon>Pseudomonadati</taxon>
        <taxon>Pseudomonadota</taxon>
        <taxon>Gammaproteobacteria</taxon>
        <taxon>Alteromonadales</taxon>
        <taxon>Shewanellaceae</taxon>
        <taxon>Shewanella</taxon>
    </lineage>
</organism>
<name>A0ABT0LG81_9GAMM</name>
<proteinExistence type="predicted"/>
<evidence type="ECO:0000313" key="3">
    <source>
        <dbReference type="EMBL" id="MCL1126706.1"/>
    </source>
</evidence>
<evidence type="ECO:0000259" key="2">
    <source>
        <dbReference type="Pfam" id="PF06791"/>
    </source>
</evidence>
<feature type="coiled-coil region" evidence="1">
    <location>
        <begin position="463"/>
        <end position="499"/>
    </location>
</feature>
<reference evidence="3 4" key="1">
    <citation type="submission" date="2022-01" db="EMBL/GenBank/DDBJ databases">
        <title>Whole genome-based taxonomy of the Shewanellaceae.</title>
        <authorList>
            <person name="Martin-Rodriguez A.J."/>
        </authorList>
    </citation>
    <scope>NUCLEOTIDE SEQUENCE [LARGE SCALE GENOMIC DNA]</scope>
    <source>
        <strain evidence="3 4">DSM 17177</strain>
    </source>
</reference>
<protein>
    <submittedName>
        <fullName evidence="3">Phage tail length tape measure family protein</fullName>
    </submittedName>
</protein>
<feature type="coiled-coil region" evidence="1">
    <location>
        <begin position="339"/>
        <end position="374"/>
    </location>
</feature>
<gene>
    <name evidence="3" type="ORF">L2764_20010</name>
</gene>
<dbReference type="Proteomes" id="UP001203423">
    <property type="component" value="Unassembled WGS sequence"/>
</dbReference>
<dbReference type="InterPro" id="IPR009628">
    <property type="entry name" value="Phage_tape_measure_N"/>
</dbReference>
<dbReference type="Pfam" id="PF06791">
    <property type="entry name" value="TMP_2"/>
    <property type="match status" value="1"/>
</dbReference>
<evidence type="ECO:0000313" key="4">
    <source>
        <dbReference type="Proteomes" id="UP001203423"/>
    </source>
</evidence>
<comment type="caution">
    <text evidence="3">The sequence shown here is derived from an EMBL/GenBank/DDBJ whole genome shotgun (WGS) entry which is preliminary data.</text>
</comment>
<dbReference type="RefSeq" id="WP_248942121.1">
    <property type="nucleotide sequence ID" value="NZ_JAKIKS010000103.1"/>
</dbReference>
<keyword evidence="4" id="KW-1185">Reference proteome</keyword>
<feature type="domain" description="Bacteriophage tail tape measure N-terminal" evidence="2">
    <location>
        <begin position="66"/>
        <end position="223"/>
    </location>
</feature>
<dbReference type="EMBL" id="JAKIKS010000103">
    <property type="protein sequence ID" value="MCL1126706.1"/>
    <property type="molecule type" value="Genomic_DNA"/>
</dbReference>
<sequence length="765" mass="81199">MSQQVFANLVAKMDLESAKFQKELKGAAKQTTKFKKDAKAANDATTRLSQGLRRAANSAAFVTGPMGGVSSRLNIMASGLTSIGPAGLVATAAITALTVAVAQSVKVFSEYEQGQLRTEAIVKSTGASAGRTAAQIEALASNVALSTLASVSGARQAANVLQTFKAVQGSVFDDSLRMSQDMAAVLGGDMTSNAKMLGKALEDPIKGINAMTRAGVSFTDAEKQKIEVMVQGGKTAEAQRLILAALQAQLGGAGSAEAGGVAGAADTLGQRWDEMMLSIANTAKTGDGATWFFNTLAAGMKSISDQIDPAPMLKMNQLLADKLKLERQLANSAGNGRRAAQLKNELEATIAQMNKIEEARVQETKKENDALAAAEKYRVERERQRQADTLAKKQEAGAQSFEALSRQMASEQQRIELDYQSRNEIVRNMVLSKVAIEQSGFESIHALKQHYLQLSQTQADQELEQIKLKAAKESAVKAEAREKERQDQAEQQALLAEQNRGYWERYLASLEEVTVNMNDLTASSLEHLSRSVGQTFEKMIFDSQSLGDSVQNMMEGMSRTVVRMLGDMAAQWLVYQAVQMLVGKSTATAGATALASNAAAASLQAGLNAFASTAAIPIVGPAAAPAAMAAAIGVTAPIAASISTLAASSVVGMAHSGMDAIPNEGTWLLDKGERVYTNDSAQKLDQMYGAVMTMQQGAIPNMSQKATTPNVTINLIENAQLAGQVQQETAQNGEQSIDIFVANIRSGGDAALVLEQTYNFQRVGY</sequence>
<keyword evidence="1" id="KW-0175">Coiled coil</keyword>
<evidence type="ECO:0000256" key="1">
    <source>
        <dbReference type="SAM" id="Coils"/>
    </source>
</evidence>
<accession>A0ABT0LG81</accession>